<reference evidence="2" key="1">
    <citation type="submission" date="2021-01" db="EMBL/GenBank/DDBJ databases">
        <authorList>
            <person name="Kaushik A."/>
        </authorList>
    </citation>
    <scope>NUCLEOTIDE SEQUENCE</scope>
    <source>
        <strain evidence="2">AG1-1C</strain>
    </source>
</reference>
<sequence length="150" mass="15778">MTDHIPNPSVNPSDLGASSTTGLQGTVPAHNASSESISSNAPKCKRALDIPPSKADACQQKVCTCIEALKAILNAGKSVPPTLKAPNSTSSADQAPKPSSANDVYWHMAPALSHDSIPVKQIEAQIKKDKEHVVDTTQLKGFIPIFSILN</sequence>
<dbReference type="EMBL" id="CAJMWS010000783">
    <property type="protein sequence ID" value="CAE6463287.1"/>
    <property type="molecule type" value="Genomic_DNA"/>
</dbReference>
<feature type="compositionally biased region" description="Polar residues" evidence="1">
    <location>
        <begin position="31"/>
        <end position="41"/>
    </location>
</feature>
<evidence type="ECO:0000256" key="1">
    <source>
        <dbReference type="SAM" id="MobiDB-lite"/>
    </source>
</evidence>
<feature type="region of interest" description="Disordered" evidence="1">
    <location>
        <begin position="77"/>
        <end position="102"/>
    </location>
</feature>
<feature type="non-terminal residue" evidence="2">
    <location>
        <position position="1"/>
    </location>
</feature>
<gene>
    <name evidence="2" type="ORF">RDB_LOCUS163162</name>
</gene>
<feature type="compositionally biased region" description="Polar residues" evidence="1">
    <location>
        <begin position="85"/>
        <end position="102"/>
    </location>
</feature>
<accession>A0A8H3BRW3</accession>
<proteinExistence type="predicted"/>
<evidence type="ECO:0000313" key="2">
    <source>
        <dbReference type="EMBL" id="CAE6463287.1"/>
    </source>
</evidence>
<feature type="compositionally biased region" description="Polar residues" evidence="1">
    <location>
        <begin position="8"/>
        <end position="24"/>
    </location>
</feature>
<protein>
    <submittedName>
        <fullName evidence="2">Uncharacterized protein</fullName>
    </submittedName>
</protein>
<comment type="caution">
    <text evidence="2">The sequence shown here is derived from an EMBL/GenBank/DDBJ whole genome shotgun (WGS) entry which is preliminary data.</text>
</comment>
<name>A0A8H3BRW3_9AGAM</name>
<organism evidence="2 3">
    <name type="scientific">Rhizoctonia solani</name>
    <dbReference type="NCBI Taxonomy" id="456999"/>
    <lineage>
        <taxon>Eukaryota</taxon>
        <taxon>Fungi</taxon>
        <taxon>Dikarya</taxon>
        <taxon>Basidiomycota</taxon>
        <taxon>Agaricomycotina</taxon>
        <taxon>Agaricomycetes</taxon>
        <taxon>Cantharellales</taxon>
        <taxon>Ceratobasidiaceae</taxon>
        <taxon>Rhizoctonia</taxon>
    </lineage>
</organism>
<dbReference type="AlphaFoldDB" id="A0A8H3BRW3"/>
<feature type="region of interest" description="Disordered" evidence="1">
    <location>
        <begin position="1"/>
        <end position="56"/>
    </location>
</feature>
<dbReference type="Proteomes" id="UP000663846">
    <property type="component" value="Unassembled WGS sequence"/>
</dbReference>
<evidence type="ECO:0000313" key="3">
    <source>
        <dbReference type="Proteomes" id="UP000663846"/>
    </source>
</evidence>